<feature type="region of interest" description="Disordered" evidence="1">
    <location>
        <begin position="90"/>
        <end position="335"/>
    </location>
</feature>
<evidence type="ECO:0000313" key="3">
    <source>
        <dbReference type="EMBL" id="GGX68184.1"/>
    </source>
</evidence>
<organism evidence="3 4">
    <name type="scientific">Litorimonas cladophorae</name>
    <dbReference type="NCBI Taxonomy" id="1220491"/>
    <lineage>
        <taxon>Bacteria</taxon>
        <taxon>Pseudomonadati</taxon>
        <taxon>Pseudomonadota</taxon>
        <taxon>Alphaproteobacteria</taxon>
        <taxon>Maricaulales</taxon>
        <taxon>Robiginitomaculaceae</taxon>
    </lineage>
</organism>
<feature type="compositionally biased region" description="Basic and acidic residues" evidence="1">
    <location>
        <begin position="308"/>
        <end position="321"/>
    </location>
</feature>
<keyword evidence="4" id="KW-1185">Reference proteome</keyword>
<reference evidence="3 4" key="1">
    <citation type="journal article" date="2014" name="Int. J. Syst. Evol. Microbiol.">
        <title>Complete genome sequence of Corynebacterium casei LMG S-19264T (=DSM 44701T), isolated from a smear-ripened cheese.</title>
        <authorList>
            <consortium name="US DOE Joint Genome Institute (JGI-PGF)"/>
            <person name="Walter F."/>
            <person name="Albersmeier A."/>
            <person name="Kalinowski J."/>
            <person name="Ruckert C."/>
        </authorList>
    </citation>
    <scope>NUCLEOTIDE SEQUENCE [LARGE SCALE GENOMIC DNA]</scope>
    <source>
        <strain evidence="3 4">KCTC 23968</strain>
    </source>
</reference>
<feature type="compositionally biased region" description="Polar residues" evidence="1">
    <location>
        <begin position="230"/>
        <end position="242"/>
    </location>
</feature>
<dbReference type="AlphaFoldDB" id="A0A918KLF3"/>
<keyword evidence="2" id="KW-0732">Signal</keyword>
<evidence type="ECO:0000313" key="4">
    <source>
        <dbReference type="Proteomes" id="UP000600865"/>
    </source>
</evidence>
<evidence type="ECO:0000256" key="2">
    <source>
        <dbReference type="SAM" id="SignalP"/>
    </source>
</evidence>
<dbReference type="EMBL" id="BMYV01000002">
    <property type="protein sequence ID" value="GGX68184.1"/>
    <property type="molecule type" value="Genomic_DNA"/>
</dbReference>
<feature type="compositionally biased region" description="Low complexity" evidence="1">
    <location>
        <begin position="162"/>
        <end position="182"/>
    </location>
</feature>
<feature type="chain" id="PRO_5036793035" evidence="2">
    <location>
        <begin position="22"/>
        <end position="335"/>
    </location>
</feature>
<feature type="compositionally biased region" description="Basic and acidic residues" evidence="1">
    <location>
        <begin position="44"/>
        <end position="56"/>
    </location>
</feature>
<gene>
    <name evidence="3" type="ORF">GCM10011309_17440</name>
</gene>
<evidence type="ECO:0000256" key="1">
    <source>
        <dbReference type="SAM" id="MobiDB-lite"/>
    </source>
</evidence>
<feature type="compositionally biased region" description="Gly residues" evidence="1">
    <location>
        <begin position="151"/>
        <end position="161"/>
    </location>
</feature>
<sequence length="335" mass="34696">MMIRALTVSLLLAVMAAPAYAQDSDPETPPATNPQTRQTDQSEDDYRRSQRRRDTGDIFEDIGINQGSTGSGGILGREVKAIDRLDQESRRHLNKQRAKALAEAEPGEPIDAAYEPSEAAKTDEYTARQEANAWKEMMEEANSGLSEATGQSGGQGGGQGQPAGDPGQSPDQSASDQAASGQSGSGPSGTGQAGQEGDSQTRPNSSPLRGGSASSASSILDRIKGRGGSAPQSGTPPSSSENPQGQSQAGQPQAAETQTDTKANMEAAAQAAAEADARNQAQIAAPDAAAPNAAAEAAAHHQTMSPLERLKNDPIERDDTGGRTSASDYLNRKKD</sequence>
<feature type="compositionally biased region" description="Polar residues" evidence="1">
    <location>
        <begin position="197"/>
        <end position="218"/>
    </location>
</feature>
<feature type="compositionally biased region" description="Gly residues" evidence="1">
    <location>
        <begin position="183"/>
        <end position="194"/>
    </location>
</feature>
<feature type="compositionally biased region" description="Low complexity" evidence="1">
    <location>
        <begin position="264"/>
        <end position="297"/>
    </location>
</feature>
<accession>A0A918KLF3</accession>
<feature type="compositionally biased region" description="Low complexity" evidence="1">
    <location>
        <begin position="243"/>
        <end position="255"/>
    </location>
</feature>
<feature type="signal peptide" evidence="2">
    <location>
        <begin position="1"/>
        <end position="21"/>
    </location>
</feature>
<comment type="caution">
    <text evidence="3">The sequence shown here is derived from an EMBL/GenBank/DDBJ whole genome shotgun (WGS) entry which is preliminary data.</text>
</comment>
<proteinExistence type="predicted"/>
<name>A0A918KLF3_9PROT</name>
<feature type="region of interest" description="Disordered" evidence="1">
    <location>
        <begin position="21"/>
        <end position="75"/>
    </location>
</feature>
<dbReference type="Proteomes" id="UP000600865">
    <property type="component" value="Unassembled WGS sequence"/>
</dbReference>
<dbReference type="RefSeq" id="WP_189584455.1">
    <property type="nucleotide sequence ID" value="NZ_BMYV01000002.1"/>
</dbReference>
<feature type="compositionally biased region" description="Basic and acidic residues" evidence="1">
    <location>
        <begin position="118"/>
        <end position="127"/>
    </location>
</feature>
<protein>
    <submittedName>
        <fullName evidence="3">Uncharacterized protein</fullName>
    </submittedName>
</protein>